<proteinExistence type="predicted"/>
<dbReference type="AlphaFoldDB" id="A0A8S3RYR9"/>
<keyword evidence="3" id="KW-1185">Reference proteome</keyword>
<evidence type="ECO:0000313" key="2">
    <source>
        <dbReference type="EMBL" id="CAG2213926.1"/>
    </source>
</evidence>
<organism evidence="2 3">
    <name type="scientific">Mytilus edulis</name>
    <name type="common">Blue mussel</name>
    <dbReference type="NCBI Taxonomy" id="6550"/>
    <lineage>
        <taxon>Eukaryota</taxon>
        <taxon>Metazoa</taxon>
        <taxon>Spiralia</taxon>
        <taxon>Lophotrochozoa</taxon>
        <taxon>Mollusca</taxon>
        <taxon>Bivalvia</taxon>
        <taxon>Autobranchia</taxon>
        <taxon>Pteriomorphia</taxon>
        <taxon>Mytilida</taxon>
        <taxon>Mytiloidea</taxon>
        <taxon>Mytilidae</taxon>
        <taxon>Mytilinae</taxon>
        <taxon>Mytilus</taxon>
    </lineage>
</organism>
<dbReference type="PANTHER" id="PTHR45713:SF6">
    <property type="entry name" value="F5_8 TYPE C DOMAIN-CONTAINING PROTEIN"/>
    <property type="match status" value="1"/>
</dbReference>
<name>A0A8S3RYR9_MYTED</name>
<feature type="transmembrane region" description="Helical" evidence="1">
    <location>
        <begin position="6"/>
        <end position="22"/>
    </location>
</feature>
<keyword evidence="1" id="KW-0812">Transmembrane</keyword>
<dbReference type="Gene3D" id="2.60.120.260">
    <property type="entry name" value="Galactose-binding domain-like"/>
    <property type="match status" value="1"/>
</dbReference>
<dbReference type="InterPro" id="IPR008979">
    <property type="entry name" value="Galactose-bd-like_sf"/>
</dbReference>
<sequence>MGYTSVFINAIVETLMVIYVYQNEKRMKEIAANHVNQKTEKKNEYTSENSCKVWCFQTHNNTLLNSPCKRNITTAILNSHSDMLQEIFKAVRKDNSTIMLPEVAHGKPAEQSSVYGGVHSAPRAVDGNLNTIMHTNLEQSPYWMVDLGKNFSNKEDRNLQRN</sequence>
<dbReference type="InterPro" id="IPR051941">
    <property type="entry name" value="BG_Antigen-Binding_Lectin"/>
</dbReference>
<dbReference type="PANTHER" id="PTHR45713">
    <property type="entry name" value="FTP DOMAIN-CONTAINING PROTEIN"/>
    <property type="match status" value="1"/>
</dbReference>
<dbReference type="SUPFAM" id="SSF49785">
    <property type="entry name" value="Galactose-binding domain-like"/>
    <property type="match status" value="1"/>
</dbReference>
<reference evidence="2" key="1">
    <citation type="submission" date="2021-03" db="EMBL/GenBank/DDBJ databases">
        <authorList>
            <person name="Bekaert M."/>
        </authorList>
    </citation>
    <scope>NUCLEOTIDE SEQUENCE</scope>
</reference>
<protein>
    <submittedName>
        <fullName evidence="2">Uncharacterized protein</fullName>
    </submittedName>
</protein>
<dbReference type="OrthoDB" id="6102375at2759"/>
<dbReference type="Proteomes" id="UP000683360">
    <property type="component" value="Unassembled WGS sequence"/>
</dbReference>
<keyword evidence="1" id="KW-1133">Transmembrane helix</keyword>
<comment type="caution">
    <text evidence="2">The sequence shown here is derived from an EMBL/GenBank/DDBJ whole genome shotgun (WGS) entry which is preliminary data.</text>
</comment>
<accession>A0A8S3RYR9</accession>
<keyword evidence="1" id="KW-0472">Membrane</keyword>
<evidence type="ECO:0000256" key="1">
    <source>
        <dbReference type="SAM" id="Phobius"/>
    </source>
</evidence>
<gene>
    <name evidence="2" type="ORF">MEDL_27820</name>
</gene>
<dbReference type="EMBL" id="CAJPWZ010001394">
    <property type="protein sequence ID" value="CAG2213926.1"/>
    <property type="molecule type" value="Genomic_DNA"/>
</dbReference>
<evidence type="ECO:0000313" key="3">
    <source>
        <dbReference type="Proteomes" id="UP000683360"/>
    </source>
</evidence>